<keyword evidence="11" id="KW-1015">Disulfide bond</keyword>
<dbReference type="GO" id="GO:0042802">
    <property type="term" value="F:identical protein binding"/>
    <property type="evidence" value="ECO:0007669"/>
    <property type="project" value="Ensembl"/>
</dbReference>
<dbReference type="Ensembl" id="ENSJJAT00000017414.1">
    <property type="protein sequence ID" value="ENSJJAP00000010948.1"/>
    <property type="gene ID" value="ENSJJAG00000014399.1"/>
</dbReference>
<evidence type="ECO:0000256" key="3">
    <source>
        <dbReference type="ARBA" id="ARBA00022475"/>
    </source>
</evidence>
<keyword evidence="9" id="KW-1064">Adaptive immunity</keyword>
<evidence type="ECO:0000256" key="7">
    <source>
        <dbReference type="ARBA" id="ARBA00022936"/>
    </source>
</evidence>
<dbReference type="PANTHER" id="PTHR24100">
    <property type="entry name" value="BUTYROPHILIN"/>
    <property type="match status" value="1"/>
</dbReference>
<dbReference type="InterPro" id="IPR013783">
    <property type="entry name" value="Ig-like_fold"/>
</dbReference>
<dbReference type="GO" id="GO:0002250">
    <property type="term" value="P:adaptive immune response"/>
    <property type="evidence" value="ECO:0007669"/>
    <property type="project" value="UniProtKB-KW"/>
</dbReference>
<dbReference type="OMA" id="KATSNMQ"/>
<reference evidence="21" key="2">
    <citation type="submission" date="2025-09" db="UniProtKB">
        <authorList>
            <consortium name="Ensembl"/>
        </authorList>
    </citation>
    <scope>IDENTIFICATION</scope>
</reference>
<dbReference type="InterPro" id="IPR003599">
    <property type="entry name" value="Ig_sub"/>
</dbReference>
<dbReference type="FunFam" id="2.60.40.10:FF:000996">
    <property type="entry name" value="ICOS ligand isoform X2"/>
    <property type="match status" value="1"/>
</dbReference>
<dbReference type="GO" id="GO:0042104">
    <property type="term" value="P:positive regulation of activated T cell proliferation"/>
    <property type="evidence" value="ECO:0007669"/>
    <property type="project" value="UniProtKB-ARBA"/>
</dbReference>
<reference evidence="21" key="1">
    <citation type="submission" date="2025-08" db="UniProtKB">
        <authorList>
            <consortium name="Ensembl"/>
        </authorList>
    </citation>
    <scope>IDENTIFICATION</scope>
</reference>
<evidence type="ECO:0000256" key="10">
    <source>
        <dbReference type="ARBA" id="ARBA00023136"/>
    </source>
</evidence>
<sequence>PVSLACFFCCVLFFSAGLLLLLLSGLHADSEVKVVNAMVGSDVELSCVFPHRSHFDLNELYVYWQISGSDTVVTYYLSDNKSEGHEDPRYKDRAHLLLDRMKQGDFSLHLQNVTPQDAQQFKCLVIKEPWKPGKLLEKVVRLNVAANFSVPVVSTSSNTSRDQELTFTCMSTDGYPRPNVYWINRTDNSLLHEALQNNTVFLNQRGLYDVVSILTIPWTPHVDVGCCIENVLLHQNLTSSSQAESFTGNKGRFTKSPDSPREEENAALYSLPSLLSAAVIVAVAVAWGCRSRRRGPQCLALDHTDAGDPGEGCKGELIAGARP</sequence>
<keyword evidence="4 18" id="KW-0812">Transmembrane</keyword>
<keyword evidence="7" id="KW-0075">B-cell activation</keyword>
<dbReference type="InterPro" id="IPR013106">
    <property type="entry name" value="Ig_V-set"/>
</dbReference>
<dbReference type="GO" id="GO:0048018">
    <property type="term" value="F:receptor ligand activity"/>
    <property type="evidence" value="ECO:0007669"/>
    <property type="project" value="Ensembl"/>
</dbReference>
<protein>
    <recommendedName>
        <fullName evidence="14">ICOS ligand</fullName>
    </recommendedName>
    <alternativeName>
        <fullName evidence="16">B7 homolog 2</fullName>
    </alternativeName>
    <alternativeName>
        <fullName evidence="15">B7-like protein Gl50</fullName>
    </alternativeName>
    <alternativeName>
        <fullName evidence="17">B7-related protein 1</fullName>
    </alternativeName>
</protein>
<dbReference type="SUPFAM" id="SSF48726">
    <property type="entry name" value="Immunoglobulin"/>
    <property type="match status" value="2"/>
</dbReference>
<name>A0A8C5KMD4_JACJA</name>
<dbReference type="Pfam" id="PF07686">
    <property type="entry name" value="V-set"/>
    <property type="match status" value="1"/>
</dbReference>
<dbReference type="InterPro" id="IPR050504">
    <property type="entry name" value="IgSF_BTN/MOG"/>
</dbReference>
<evidence type="ECO:0000313" key="21">
    <source>
        <dbReference type="Ensembl" id="ENSJJAP00000010948.1"/>
    </source>
</evidence>
<keyword evidence="5 19" id="KW-0732">Signal</keyword>
<evidence type="ECO:0000256" key="13">
    <source>
        <dbReference type="ARBA" id="ARBA00023319"/>
    </source>
</evidence>
<dbReference type="InterPro" id="IPR007110">
    <property type="entry name" value="Ig-like_dom"/>
</dbReference>
<keyword evidence="13" id="KW-0393">Immunoglobulin domain</keyword>
<keyword evidence="3" id="KW-1003">Cell membrane</keyword>
<dbReference type="PANTHER" id="PTHR24100:SF151">
    <property type="entry name" value="ICOS LIGAND"/>
    <property type="match status" value="1"/>
</dbReference>
<keyword evidence="10 18" id="KW-0472">Membrane</keyword>
<evidence type="ECO:0000256" key="15">
    <source>
        <dbReference type="ARBA" id="ARBA00080938"/>
    </source>
</evidence>
<evidence type="ECO:0000256" key="12">
    <source>
        <dbReference type="ARBA" id="ARBA00023180"/>
    </source>
</evidence>
<dbReference type="InterPro" id="IPR036179">
    <property type="entry name" value="Ig-like_dom_sf"/>
</dbReference>
<feature type="transmembrane region" description="Helical" evidence="18">
    <location>
        <begin position="266"/>
        <end position="287"/>
    </location>
</feature>
<evidence type="ECO:0000256" key="11">
    <source>
        <dbReference type="ARBA" id="ARBA00023157"/>
    </source>
</evidence>
<feature type="chain" id="PRO_5034383221" description="ICOS ligand" evidence="19">
    <location>
        <begin position="29"/>
        <end position="323"/>
    </location>
</feature>
<dbReference type="Pfam" id="PF22705">
    <property type="entry name" value="C2-set_3"/>
    <property type="match status" value="1"/>
</dbReference>
<comment type="subcellular location">
    <subcellularLocation>
        <location evidence="1">Cell membrane</location>
        <topology evidence="1">Single-pass type I membrane protein</topology>
    </subcellularLocation>
</comment>
<evidence type="ECO:0000256" key="8">
    <source>
        <dbReference type="ARBA" id="ARBA00022989"/>
    </source>
</evidence>
<evidence type="ECO:0000256" key="4">
    <source>
        <dbReference type="ARBA" id="ARBA00022692"/>
    </source>
</evidence>
<evidence type="ECO:0000259" key="20">
    <source>
        <dbReference type="PROSITE" id="PS50835"/>
    </source>
</evidence>
<evidence type="ECO:0000256" key="5">
    <source>
        <dbReference type="ARBA" id="ARBA00022729"/>
    </source>
</evidence>
<feature type="domain" description="Ig-like" evidence="20">
    <location>
        <begin position="40"/>
        <end position="125"/>
    </location>
</feature>
<dbReference type="GO" id="GO:0009897">
    <property type="term" value="C:external side of plasma membrane"/>
    <property type="evidence" value="ECO:0007669"/>
    <property type="project" value="TreeGrafter"/>
</dbReference>
<dbReference type="PROSITE" id="PS50835">
    <property type="entry name" value="IG_LIKE"/>
    <property type="match status" value="2"/>
</dbReference>
<evidence type="ECO:0000313" key="22">
    <source>
        <dbReference type="Proteomes" id="UP000694385"/>
    </source>
</evidence>
<feature type="domain" description="Ig-like" evidence="20">
    <location>
        <begin position="151"/>
        <end position="247"/>
    </location>
</feature>
<dbReference type="Proteomes" id="UP000694385">
    <property type="component" value="Unassembled WGS sequence"/>
</dbReference>
<comment type="similarity">
    <text evidence="2">Belongs to the immunoglobulin superfamily. BTN/MOG family.</text>
</comment>
<dbReference type="GeneTree" id="ENSGT00940000161590"/>
<keyword evidence="12" id="KW-0325">Glycoprotein</keyword>
<dbReference type="Gene3D" id="2.60.40.10">
    <property type="entry name" value="Immunoglobulins"/>
    <property type="match status" value="2"/>
</dbReference>
<dbReference type="GO" id="GO:0042113">
    <property type="term" value="P:B cell activation"/>
    <property type="evidence" value="ECO:0007669"/>
    <property type="project" value="UniProtKB-KW"/>
</dbReference>
<evidence type="ECO:0000256" key="17">
    <source>
        <dbReference type="ARBA" id="ARBA00082272"/>
    </source>
</evidence>
<evidence type="ECO:0000256" key="2">
    <source>
        <dbReference type="ARBA" id="ARBA00007591"/>
    </source>
</evidence>
<keyword evidence="6" id="KW-0391">Immunity</keyword>
<dbReference type="GO" id="GO:0001817">
    <property type="term" value="P:regulation of cytokine production"/>
    <property type="evidence" value="ECO:0007669"/>
    <property type="project" value="TreeGrafter"/>
</dbReference>
<organism evidence="21 22">
    <name type="scientific">Jaculus jaculus</name>
    <name type="common">Lesser Egyptian jerboa</name>
    <dbReference type="NCBI Taxonomy" id="51337"/>
    <lineage>
        <taxon>Eukaryota</taxon>
        <taxon>Metazoa</taxon>
        <taxon>Chordata</taxon>
        <taxon>Craniata</taxon>
        <taxon>Vertebrata</taxon>
        <taxon>Euteleostomi</taxon>
        <taxon>Mammalia</taxon>
        <taxon>Eutheria</taxon>
        <taxon>Euarchontoglires</taxon>
        <taxon>Glires</taxon>
        <taxon>Rodentia</taxon>
        <taxon>Myomorpha</taxon>
        <taxon>Dipodoidea</taxon>
        <taxon>Dipodidae</taxon>
        <taxon>Dipodinae</taxon>
        <taxon>Jaculus</taxon>
    </lineage>
</organism>
<evidence type="ECO:0000256" key="18">
    <source>
        <dbReference type="SAM" id="Phobius"/>
    </source>
</evidence>
<dbReference type="AlphaFoldDB" id="A0A8C5KMD4"/>
<dbReference type="GO" id="GO:0061470">
    <property type="term" value="P:T follicular helper cell differentiation"/>
    <property type="evidence" value="ECO:0007669"/>
    <property type="project" value="Ensembl"/>
</dbReference>
<evidence type="ECO:0000256" key="19">
    <source>
        <dbReference type="SAM" id="SignalP"/>
    </source>
</evidence>
<keyword evidence="22" id="KW-1185">Reference proteome</keyword>
<keyword evidence="8 18" id="KW-1133">Transmembrane helix</keyword>
<dbReference type="InterPro" id="IPR053896">
    <property type="entry name" value="BTN3A2-like_Ig-C"/>
</dbReference>
<evidence type="ECO:0000256" key="6">
    <source>
        <dbReference type="ARBA" id="ARBA00022859"/>
    </source>
</evidence>
<evidence type="ECO:0000256" key="16">
    <source>
        <dbReference type="ARBA" id="ARBA00081259"/>
    </source>
</evidence>
<evidence type="ECO:0000256" key="1">
    <source>
        <dbReference type="ARBA" id="ARBA00004251"/>
    </source>
</evidence>
<proteinExistence type="inferred from homology"/>
<dbReference type="SMART" id="SM00409">
    <property type="entry name" value="IG"/>
    <property type="match status" value="1"/>
</dbReference>
<feature type="signal peptide" evidence="19">
    <location>
        <begin position="1"/>
        <end position="28"/>
    </location>
</feature>
<evidence type="ECO:0000256" key="9">
    <source>
        <dbReference type="ARBA" id="ARBA00023130"/>
    </source>
</evidence>
<dbReference type="GO" id="GO:0050852">
    <property type="term" value="P:T cell receptor signaling pathway"/>
    <property type="evidence" value="ECO:0007669"/>
    <property type="project" value="TreeGrafter"/>
</dbReference>
<accession>A0A8C5KMD4</accession>
<evidence type="ECO:0000256" key="14">
    <source>
        <dbReference type="ARBA" id="ARBA00068217"/>
    </source>
</evidence>